<dbReference type="EMBL" id="JZWI01000007">
    <property type="protein sequence ID" value="KLN57530.1"/>
    <property type="molecule type" value="Genomic_DNA"/>
</dbReference>
<dbReference type="InterPro" id="IPR050356">
    <property type="entry name" value="SulA_CellDiv_inhibitor"/>
</dbReference>
<evidence type="ECO:0000256" key="1">
    <source>
        <dbReference type="ARBA" id="ARBA00022763"/>
    </source>
</evidence>
<keyword evidence="3" id="KW-1185">Reference proteome</keyword>
<sequence length="448" mass="49920">MLWAALLPDSLPDDPQPRTEALDGLATWCLQFTPRVAVLEVLLQCPAVVMEVEQSLRLFGGKRRLVERVREECPDLGVRQLSWAPTSLAALAVARAGLSNGFARPLVQLLDALPLETLTQVAAHQATLARLGCRTLGQVRALPRGGLSRRFDAQLLATLDQAYGLRPETYPWAQLPETFHARLELMARVEHAPAMLFGARRLMLQMAGWLMARRSGVTAFTLRWCHDAMRARSAGDGGELTVRTAQATRDTEHLMRLLAEHLGKVGLLAPVGDLELLATEVQSLEEKSFSMLPEARQSGESLALVLERIAARLGPDRVLRPVILEDHRLEWMCRWRPAPEPAPRTPSRTVDVPQPTFILPKPLRLATQANRPIYQGVLQLLAGPHRVEGGWWDRTTQEGEEGDGGQETTRQASRDYWVAVSEHAGVLWIFQMRLAQDETAWFLHGTFA</sequence>
<dbReference type="PANTHER" id="PTHR35369:SF2">
    <property type="entry name" value="BLR3025 PROTEIN"/>
    <property type="match status" value="1"/>
</dbReference>
<evidence type="ECO:0000313" key="3">
    <source>
        <dbReference type="Proteomes" id="UP000035170"/>
    </source>
</evidence>
<keyword evidence="1" id="KW-0227">DNA damage</keyword>
<comment type="caution">
    <text evidence="2">The sequence shown here is derived from an EMBL/GenBank/DDBJ whole genome shotgun (WGS) entry which is preliminary data.</text>
</comment>
<protein>
    <recommendedName>
        <fullName evidence="4">DNA polymerase</fullName>
    </recommendedName>
</protein>
<dbReference type="CDD" id="cd03468">
    <property type="entry name" value="PolY_like"/>
    <property type="match status" value="1"/>
</dbReference>
<dbReference type="AlphaFoldDB" id="A0A0H2ML73"/>
<dbReference type="PATRIC" id="fig|34073.19.peg.1649"/>
<evidence type="ECO:0000313" key="2">
    <source>
        <dbReference type="EMBL" id="KLN57530.1"/>
    </source>
</evidence>
<dbReference type="InterPro" id="IPR043502">
    <property type="entry name" value="DNA/RNA_pol_sf"/>
</dbReference>
<dbReference type="SUPFAM" id="SSF56672">
    <property type="entry name" value="DNA/RNA polymerases"/>
    <property type="match status" value="1"/>
</dbReference>
<dbReference type="PANTHER" id="PTHR35369">
    <property type="entry name" value="BLR3025 PROTEIN-RELATED"/>
    <property type="match status" value="1"/>
</dbReference>
<organism evidence="2 3">
    <name type="scientific">Variovorax paradoxus</name>
    <dbReference type="NCBI Taxonomy" id="34073"/>
    <lineage>
        <taxon>Bacteria</taxon>
        <taxon>Pseudomonadati</taxon>
        <taxon>Pseudomonadota</taxon>
        <taxon>Betaproteobacteria</taxon>
        <taxon>Burkholderiales</taxon>
        <taxon>Comamonadaceae</taxon>
        <taxon>Variovorax</taxon>
    </lineage>
</organism>
<proteinExistence type="predicted"/>
<name>A0A0H2ML73_VARPD</name>
<accession>A0A0H2ML73</accession>
<evidence type="ECO:0008006" key="4">
    <source>
        <dbReference type="Google" id="ProtNLM"/>
    </source>
</evidence>
<gene>
    <name evidence="2" type="ORF">VPARA_16110</name>
</gene>
<reference evidence="2 3" key="1">
    <citation type="submission" date="2015-03" db="EMBL/GenBank/DDBJ databases">
        <title>Genome sequence of Variovorax paradoxus TBEA6.</title>
        <authorList>
            <person name="Poehlein A."/>
            <person name="Schuldes J."/>
            <person name="Wuebbeler J.H."/>
            <person name="Hiessl S."/>
            <person name="Steinbuechel A."/>
            <person name="Daniel R."/>
        </authorList>
    </citation>
    <scope>NUCLEOTIDE SEQUENCE [LARGE SCALE GENOMIC DNA]</scope>
    <source>
        <strain evidence="2 3">TBEA6</strain>
    </source>
</reference>
<dbReference type="Proteomes" id="UP000035170">
    <property type="component" value="Unassembled WGS sequence"/>
</dbReference>
<dbReference type="GO" id="GO:0006281">
    <property type="term" value="P:DNA repair"/>
    <property type="evidence" value="ECO:0007669"/>
    <property type="project" value="TreeGrafter"/>
</dbReference>
<dbReference type="RefSeq" id="WP_047784027.1">
    <property type="nucleotide sequence ID" value="NZ_JZWI01000007.1"/>
</dbReference>